<dbReference type="InterPro" id="IPR028994">
    <property type="entry name" value="Integrin_alpha_N"/>
</dbReference>
<reference evidence="4 5" key="1">
    <citation type="submission" date="2022-11" db="EMBL/GenBank/DDBJ databases">
        <title>Minimal conservation of predation-associated metabolite biosynthetic gene clusters underscores biosynthetic potential of Myxococcota including descriptions for ten novel species: Archangium lansinium sp. nov., Myxococcus landrumus sp. nov., Nannocystis bai.</title>
        <authorList>
            <person name="Ahearne A."/>
            <person name="Stevens C."/>
            <person name="Dowd S."/>
        </authorList>
    </citation>
    <scope>NUCLEOTIDE SEQUENCE [LARGE SCALE GENOMIC DNA]</scope>
    <source>
        <strain evidence="4 5">NCELM</strain>
    </source>
</reference>
<evidence type="ECO:0000313" key="5">
    <source>
        <dbReference type="Proteomes" id="UP001217838"/>
    </source>
</evidence>
<dbReference type="RefSeq" id="WP_272006201.1">
    <property type="nucleotide sequence ID" value="NZ_JAQNDN010000022.1"/>
</dbReference>
<evidence type="ECO:0000313" key="4">
    <source>
        <dbReference type="EMBL" id="MDC0673340.1"/>
    </source>
</evidence>
<keyword evidence="1 3" id="KW-0732">Signal</keyword>
<gene>
    <name evidence="4" type="ORF">POL58_36690</name>
</gene>
<dbReference type="Proteomes" id="UP001217838">
    <property type="component" value="Unassembled WGS sequence"/>
</dbReference>
<dbReference type="SUPFAM" id="SSF69318">
    <property type="entry name" value="Integrin alpha N-terminal domain"/>
    <property type="match status" value="1"/>
</dbReference>
<feature type="chain" id="PRO_5046468783" evidence="3">
    <location>
        <begin position="19"/>
        <end position="424"/>
    </location>
</feature>
<name>A0ABT5BGS4_9BACT</name>
<dbReference type="InterPro" id="IPR013517">
    <property type="entry name" value="FG-GAP"/>
</dbReference>
<dbReference type="PANTHER" id="PTHR46580">
    <property type="entry name" value="SENSOR KINASE-RELATED"/>
    <property type="match status" value="1"/>
</dbReference>
<feature type="region of interest" description="Disordered" evidence="2">
    <location>
        <begin position="21"/>
        <end position="43"/>
    </location>
</feature>
<accession>A0ABT5BGS4</accession>
<comment type="caution">
    <text evidence="4">The sequence shown here is derived from an EMBL/GenBank/DDBJ whole genome shotgun (WGS) entry which is preliminary data.</text>
</comment>
<evidence type="ECO:0000256" key="3">
    <source>
        <dbReference type="SAM" id="SignalP"/>
    </source>
</evidence>
<feature type="signal peptide" evidence="3">
    <location>
        <begin position="1"/>
        <end position="18"/>
    </location>
</feature>
<protein>
    <submittedName>
        <fullName evidence="4">VCBS repeat-containing protein</fullName>
    </submittedName>
</protein>
<dbReference type="Gene3D" id="2.130.10.130">
    <property type="entry name" value="Integrin alpha, N-terminal"/>
    <property type="match status" value="2"/>
</dbReference>
<evidence type="ECO:0000256" key="2">
    <source>
        <dbReference type="SAM" id="MobiDB-lite"/>
    </source>
</evidence>
<keyword evidence="5" id="KW-1185">Reference proteome</keyword>
<dbReference type="EMBL" id="JAQNDN010000022">
    <property type="protein sequence ID" value="MDC0673340.1"/>
    <property type="molecule type" value="Genomic_DNA"/>
</dbReference>
<dbReference type="Pfam" id="PF13517">
    <property type="entry name" value="FG-GAP_3"/>
    <property type="match status" value="2"/>
</dbReference>
<evidence type="ECO:0000256" key="1">
    <source>
        <dbReference type="ARBA" id="ARBA00022729"/>
    </source>
</evidence>
<sequence>MPPRSGWFVLLVCTACHAQAPAGTDGTSGTSSTAAGSSEAPSTTMDVACAPAPAADWCAVGPAVALCYGDAWQVDIDGLIHKLLVGDIDGDGIADILAFNHTPPRLRTFLGVECGSPDALPMIALSEHVGPGGDVSLATTADLDGDGRTDVVLAFSDDPGSLVVLAGSAEGLKFRQRVDFGAGFTALGVGDVDGDGALDVVYPTRGAPERAAVHFGTGDGTIGPPQLLQALPSEDTPLTASILIPYFAVHDFDEDGLADLNLGVVNEGSLGTSDYEGQLMFGSGDGFFKETVTYDLLAGHGNMNLSGAGDFDGDGHLDFVAPGAVYLGDGKGGFKSSAPLDFGHEYEVAPVVGDLDGDGRDDVMLHDRWHLGTSDGLGPAFAVPAREVRRMGDFNGDGRQDVAEMNYAEDWSANALVVRFGAPP</sequence>
<proteinExistence type="predicted"/>
<organism evidence="4 5">
    <name type="scientific">Nannocystis radixulma</name>
    <dbReference type="NCBI Taxonomy" id="2995305"/>
    <lineage>
        <taxon>Bacteria</taxon>
        <taxon>Pseudomonadati</taxon>
        <taxon>Myxococcota</taxon>
        <taxon>Polyangia</taxon>
        <taxon>Nannocystales</taxon>
        <taxon>Nannocystaceae</taxon>
        <taxon>Nannocystis</taxon>
    </lineage>
</organism>